<dbReference type="PANTHER" id="PTHR10509">
    <property type="entry name" value="O-METHYLTRANSFERASE-RELATED"/>
    <property type="match status" value="1"/>
</dbReference>
<dbReference type="InterPro" id="IPR029063">
    <property type="entry name" value="SAM-dependent_MTases_sf"/>
</dbReference>
<evidence type="ECO:0000313" key="4">
    <source>
        <dbReference type="EMBL" id="EEK16655.1"/>
    </source>
</evidence>
<reference evidence="4 5" key="1">
    <citation type="submission" date="2009-04" db="EMBL/GenBank/DDBJ databases">
        <authorList>
            <person name="Sebastian Y."/>
            <person name="Madupu R."/>
            <person name="Durkin A.S."/>
            <person name="Torralba M."/>
            <person name="Methe B."/>
            <person name="Sutton G.G."/>
            <person name="Strausberg R.L."/>
            <person name="Nelson K.E."/>
        </authorList>
    </citation>
    <scope>NUCLEOTIDE SEQUENCE [LARGE SCALE GENOMIC DNA]</scope>
    <source>
        <strain evidence="4 5">60-3</strain>
    </source>
</reference>
<dbReference type="InterPro" id="IPR002935">
    <property type="entry name" value="SAM_O-MeTrfase"/>
</dbReference>
<dbReference type="InterPro" id="IPR050362">
    <property type="entry name" value="Cation-dep_OMT"/>
</dbReference>
<dbReference type="PROSITE" id="PS51682">
    <property type="entry name" value="SAM_OMT_I"/>
    <property type="match status" value="1"/>
</dbReference>
<keyword evidence="2 4" id="KW-0808">Transferase</keyword>
<evidence type="ECO:0000256" key="3">
    <source>
        <dbReference type="ARBA" id="ARBA00022691"/>
    </source>
</evidence>
<proteinExistence type="predicted"/>
<dbReference type="GO" id="GO:0008171">
    <property type="term" value="F:O-methyltransferase activity"/>
    <property type="evidence" value="ECO:0007669"/>
    <property type="project" value="InterPro"/>
</dbReference>
<dbReference type="Pfam" id="PF01596">
    <property type="entry name" value="Methyltransf_3"/>
    <property type="match status" value="1"/>
</dbReference>
<accession>C2MC85</accession>
<keyword evidence="3" id="KW-0949">S-adenosyl-L-methionine</keyword>
<sequence>MDAELELYAQQHSSFGDPLLDELLRTAYVRLLQPRMVCGATQAGLLSMLIKLSSAKRVLELGAYSGYSTIAMAIALEPVSGEIDSIECDAEMIHFLSPFVARSGCAERIHIHHGQALELMPALLAQHDYDLVYIDANKRQYPDYYQLLRKHLRPGAIILADNTLWDGKVTAPTTHHDLQLEGIQHFNALVAQDSGVEQLLLPLRDGLTIIRILSA</sequence>
<dbReference type="eggNOG" id="COG4122">
    <property type="taxonomic scope" value="Bacteria"/>
</dbReference>
<evidence type="ECO:0000256" key="1">
    <source>
        <dbReference type="ARBA" id="ARBA00022603"/>
    </source>
</evidence>
<gene>
    <name evidence="4" type="ORF">PORUE0001_0862</name>
</gene>
<dbReference type="GO" id="GO:0008757">
    <property type="term" value="F:S-adenosylmethionine-dependent methyltransferase activity"/>
    <property type="evidence" value="ECO:0007669"/>
    <property type="project" value="TreeGrafter"/>
</dbReference>
<dbReference type="STRING" id="596327.PORUE0001_0862"/>
<dbReference type="CDD" id="cd02440">
    <property type="entry name" value="AdoMet_MTases"/>
    <property type="match status" value="1"/>
</dbReference>
<dbReference type="PANTHER" id="PTHR10509:SF14">
    <property type="entry name" value="CAFFEOYL-COA O-METHYLTRANSFERASE 3-RELATED"/>
    <property type="match status" value="1"/>
</dbReference>
<comment type="caution">
    <text evidence="4">The sequence shown here is derived from an EMBL/GenBank/DDBJ whole genome shotgun (WGS) entry which is preliminary data.</text>
</comment>
<keyword evidence="1 4" id="KW-0489">Methyltransferase</keyword>
<keyword evidence="5" id="KW-1185">Reference proteome</keyword>
<dbReference type="OrthoDB" id="9799672at2"/>
<evidence type="ECO:0000256" key="2">
    <source>
        <dbReference type="ARBA" id="ARBA00022679"/>
    </source>
</evidence>
<dbReference type="Gene3D" id="3.40.50.150">
    <property type="entry name" value="Vaccinia Virus protein VP39"/>
    <property type="match status" value="1"/>
</dbReference>
<dbReference type="Proteomes" id="UP000003303">
    <property type="component" value="Unassembled WGS sequence"/>
</dbReference>
<dbReference type="SUPFAM" id="SSF53335">
    <property type="entry name" value="S-adenosyl-L-methionine-dependent methyltransferases"/>
    <property type="match status" value="1"/>
</dbReference>
<name>C2MC85_9PORP</name>
<protein>
    <submittedName>
        <fullName evidence="4">O-methyltransferase</fullName>
    </submittedName>
</protein>
<dbReference type="AlphaFoldDB" id="C2MC85"/>
<organism evidence="4 5">
    <name type="scientific">Porphyromonas uenonis 60-3</name>
    <dbReference type="NCBI Taxonomy" id="596327"/>
    <lineage>
        <taxon>Bacteria</taxon>
        <taxon>Pseudomonadati</taxon>
        <taxon>Bacteroidota</taxon>
        <taxon>Bacteroidia</taxon>
        <taxon>Bacteroidales</taxon>
        <taxon>Porphyromonadaceae</taxon>
        <taxon>Porphyromonas</taxon>
    </lineage>
</organism>
<dbReference type="RefSeq" id="WP_007365454.1">
    <property type="nucleotide sequence ID" value="NZ_ACLR01000170.1"/>
</dbReference>
<evidence type="ECO:0000313" key="5">
    <source>
        <dbReference type="Proteomes" id="UP000003303"/>
    </source>
</evidence>
<dbReference type="GO" id="GO:0032259">
    <property type="term" value="P:methylation"/>
    <property type="evidence" value="ECO:0007669"/>
    <property type="project" value="UniProtKB-KW"/>
</dbReference>
<dbReference type="EMBL" id="ACLR01000170">
    <property type="protein sequence ID" value="EEK16655.1"/>
    <property type="molecule type" value="Genomic_DNA"/>
</dbReference>